<dbReference type="GO" id="GO:0016829">
    <property type="term" value="F:lyase activity"/>
    <property type="evidence" value="ECO:0007669"/>
    <property type="project" value="UniProtKB-KW"/>
</dbReference>
<feature type="active site" evidence="11 12">
    <location>
        <position position="222"/>
    </location>
</feature>
<dbReference type="STRING" id="1118060.GCA_000311845_01916"/>
<comment type="caution">
    <text evidence="14">The sequence shown here is derived from an EMBL/GenBank/DDBJ whole genome shotgun (WGS) entry which is preliminary data.</text>
</comment>
<dbReference type="InterPro" id="IPR010139">
    <property type="entry name" value="Imidazole-glycPsynth_HisH"/>
</dbReference>
<keyword evidence="5 11" id="KW-0315">Glutamine amidotransferase</keyword>
<evidence type="ECO:0000256" key="4">
    <source>
        <dbReference type="ARBA" id="ARBA00022801"/>
    </source>
</evidence>
<evidence type="ECO:0000256" key="8">
    <source>
        <dbReference type="ARBA" id="ARBA00025299"/>
    </source>
</evidence>
<dbReference type="PANTHER" id="PTHR42701">
    <property type="entry name" value="IMIDAZOLE GLYCEROL PHOSPHATE SYNTHASE SUBUNIT HISH"/>
    <property type="match status" value="1"/>
</dbReference>
<comment type="subunit">
    <text evidence="2 11">Heterodimer of HisH and HisF.</text>
</comment>
<dbReference type="SUPFAM" id="SSF52317">
    <property type="entry name" value="Class I glutamine amidotransferase-like"/>
    <property type="match status" value="1"/>
</dbReference>
<evidence type="ECO:0000313" key="14">
    <source>
        <dbReference type="EMBL" id="OUN42342.1"/>
    </source>
</evidence>
<comment type="pathway">
    <text evidence="1 11">Amino-acid biosynthesis; L-histidine biosynthesis; L-histidine from 5-phospho-alpha-D-ribose 1-diphosphate: step 5/9.</text>
</comment>
<evidence type="ECO:0000256" key="2">
    <source>
        <dbReference type="ARBA" id="ARBA00011152"/>
    </source>
</evidence>
<dbReference type="InterPro" id="IPR029062">
    <property type="entry name" value="Class_I_gatase-like"/>
</dbReference>
<dbReference type="Pfam" id="PF00117">
    <property type="entry name" value="GATase"/>
    <property type="match status" value="1"/>
</dbReference>
<dbReference type="GO" id="GO:0000107">
    <property type="term" value="F:imidazoleglycerol-phosphate synthase activity"/>
    <property type="evidence" value="ECO:0007669"/>
    <property type="project" value="UniProtKB-UniRule"/>
</dbReference>
<reference evidence="15" key="1">
    <citation type="submission" date="2017-04" db="EMBL/GenBank/DDBJ databases">
        <title>Function of individual gut microbiota members based on whole genome sequencing of pure cultures obtained from chicken caecum.</title>
        <authorList>
            <person name="Medvecky M."/>
            <person name="Cejkova D."/>
            <person name="Polansky O."/>
            <person name="Karasova D."/>
            <person name="Kubasova T."/>
            <person name="Cizek A."/>
            <person name="Rychlik I."/>
        </authorList>
    </citation>
    <scope>NUCLEOTIDE SEQUENCE [LARGE SCALE GENOMIC DNA]</scope>
    <source>
        <strain evidence="15">An70</strain>
    </source>
</reference>
<evidence type="ECO:0000259" key="13">
    <source>
        <dbReference type="Pfam" id="PF00117"/>
    </source>
</evidence>
<sequence length="248" mass="26125">MANAPTIAVIDYHKGNLSSVARGLARAGAEALVTDDPAQIRTADALVLPGVGSFYDAIAFMHESGQDEAVLDAVRGGAGVPFLGICLGLQLLFERGGEGVPTDGAAVESADPYGAGLAPGTVFEAEGRRWARGLGLLHGSCTVLPSRRLKVPHVGWDQVHLTHSGSGHPLLQGFAEGTNVYFTHSYAVDTDIDPSDAVALTHYARNFASIVCRGNLYGCQFHPEKSSAHGHQILENFVELARLSKGLE</sequence>
<dbReference type="EC" id="3.5.1.2" evidence="11"/>
<keyword evidence="3 11" id="KW-0028">Amino-acid biosynthesis</keyword>
<dbReference type="EMBL" id="NFHO01000008">
    <property type="protein sequence ID" value="OUN42342.1"/>
    <property type="molecule type" value="Genomic_DNA"/>
</dbReference>
<keyword evidence="7 11" id="KW-0456">Lyase</keyword>
<keyword evidence="4 11" id="KW-0378">Hydrolase</keyword>
<keyword evidence="6 11" id="KW-0368">Histidine biosynthesis</keyword>
<dbReference type="GO" id="GO:0000105">
    <property type="term" value="P:L-histidine biosynthetic process"/>
    <property type="evidence" value="ECO:0007669"/>
    <property type="project" value="UniProtKB-UniRule"/>
</dbReference>
<evidence type="ECO:0000256" key="3">
    <source>
        <dbReference type="ARBA" id="ARBA00022605"/>
    </source>
</evidence>
<evidence type="ECO:0000256" key="5">
    <source>
        <dbReference type="ARBA" id="ARBA00022962"/>
    </source>
</evidence>
<comment type="catalytic activity">
    <reaction evidence="10 11">
        <text>L-glutamine + H2O = L-glutamate + NH4(+)</text>
        <dbReference type="Rhea" id="RHEA:15889"/>
        <dbReference type="ChEBI" id="CHEBI:15377"/>
        <dbReference type="ChEBI" id="CHEBI:28938"/>
        <dbReference type="ChEBI" id="CHEBI:29985"/>
        <dbReference type="ChEBI" id="CHEBI:58359"/>
        <dbReference type="EC" id="3.5.1.2"/>
    </reaction>
</comment>
<evidence type="ECO:0000256" key="11">
    <source>
        <dbReference type="HAMAP-Rule" id="MF_00278"/>
    </source>
</evidence>
<comment type="subcellular location">
    <subcellularLocation>
        <location evidence="11">Cytoplasm</location>
    </subcellularLocation>
</comment>
<evidence type="ECO:0000256" key="9">
    <source>
        <dbReference type="ARBA" id="ARBA00047838"/>
    </source>
</evidence>
<comment type="function">
    <text evidence="8 11">IGPS catalyzes the conversion of PRFAR and glutamine to IGP, AICAR and glutamate. The HisH subunit catalyzes the hydrolysis of glutamine to glutamate and ammonia as part of the synthesis of IGP and AICAR. The resulting ammonia molecule is channeled to the active site of HisF.</text>
</comment>
<dbReference type="PANTHER" id="PTHR42701:SF1">
    <property type="entry name" value="IMIDAZOLE GLYCEROL PHOSPHATE SYNTHASE SUBUNIT HISH"/>
    <property type="match status" value="1"/>
</dbReference>
<dbReference type="Proteomes" id="UP000196560">
    <property type="component" value="Unassembled WGS sequence"/>
</dbReference>
<evidence type="ECO:0000256" key="1">
    <source>
        <dbReference type="ARBA" id="ARBA00005091"/>
    </source>
</evidence>
<dbReference type="EC" id="4.3.2.10" evidence="11"/>
<dbReference type="UniPathway" id="UPA00031">
    <property type="reaction ID" value="UER00010"/>
</dbReference>
<proteinExistence type="inferred from homology"/>
<feature type="active site" evidence="11 12">
    <location>
        <position position="224"/>
    </location>
</feature>
<name>A0A1Y3U0M0_9ACTN</name>
<dbReference type="PROSITE" id="PS51273">
    <property type="entry name" value="GATASE_TYPE_1"/>
    <property type="match status" value="1"/>
</dbReference>
<dbReference type="HAMAP" id="MF_00278">
    <property type="entry name" value="HisH"/>
    <property type="match status" value="1"/>
</dbReference>
<accession>A0A1Y3U0M0</accession>
<dbReference type="eggNOG" id="COG0118">
    <property type="taxonomic scope" value="Bacteria"/>
</dbReference>
<keyword evidence="15" id="KW-1185">Reference proteome</keyword>
<evidence type="ECO:0000256" key="10">
    <source>
        <dbReference type="ARBA" id="ARBA00049534"/>
    </source>
</evidence>
<evidence type="ECO:0000313" key="15">
    <source>
        <dbReference type="Proteomes" id="UP000196560"/>
    </source>
</evidence>
<dbReference type="PIRSF" id="PIRSF000495">
    <property type="entry name" value="Amidotransf_hisH"/>
    <property type="match status" value="1"/>
</dbReference>
<evidence type="ECO:0000256" key="12">
    <source>
        <dbReference type="PIRSR" id="PIRSR000495-1"/>
    </source>
</evidence>
<dbReference type="CDD" id="cd01748">
    <property type="entry name" value="GATase1_IGP_Synthase"/>
    <property type="match status" value="1"/>
</dbReference>
<evidence type="ECO:0000256" key="6">
    <source>
        <dbReference type="ARBA" id="ARBA00023102"/>
    </source>
</evidence>
<dbReference type="GO" id="GO:0005737">
    <property type="term" value="C:cytoplasm"/>
    <property type="evidence" value="ECO:0007669"/>
    <property type="project" value="UniProtKB-SubCell"/>
</dbReference>
<dbReference type="Gene3D" id="3.40.50.880">
    <property type="match status" value="1"/>
</dbReference>
<feature type="active site" description="Nucleophile" evidence="11 12">
    <location>
        <position position="86"/>
    </location>
</feature>
<evidence type="ECO:0000256" key="7">
    <source>
        <dbReference type="ARBA" id="ARBA00023239"/>
    </source>
</evidence>
<dbReference type="AlphaFoldDB" id="A0A1Y3U0M0"/>
<comment type="catalytic activity">
    <reaction evidence="9 11">
        <text>5-[(5-phospho-1-deoxy-D-ribulos-1-ylimino)methylamino]-1-(5-phospho-beta-D-ribosyl)imidazole-4-carboxamide + L-glutamine = D-erythro-1-(imidazol-4-yl)glycerol 3-phosphate + 5-amino-1-(5-phospho-beta-D-ribosyl)imidazole-4-carboxamide + L-glutamate + H(+)</text>
        <dbReference type="Rhea" id="RHEA:24793"/>
        <dbReference type="ChEBI" id="CHEBI:15378"/>
        <dbReference type="ChEBI" id="CHEBI:29985"/>
        <dbReference type="ChEBI" id="CHEBI:58278"/>
        <dbReference type="ChEBI" id="CHEBI:58359"/>
        <dbReference type="ChEBI" id="CHEBI:58475"/>
        <dbReference type="ChEBI" id="CHEBI:58525"/>
        <dbReference type="EC" id="4.3.2.10"/>
    </reaction>
</comment>
<feature type="domain" description="Glutamine amidotransferase" evidence="13">
    <location>
        <begin position="9"/>
        <end position="238"/>
    </location>
</feature>
<dbReference type="GO" id="GO:0004359">
    <property type="term" value="F:glutaminase activity"/>
    <property type="evidence" value="ECO:0007669"/>
    <property type="project" value="UniProtKB-EC"/>
</dbReference>
<dbReference type="RefSeq" id="WP_087186706.1">
    <property type="nucleotide sequence ID" value="NZ_DBFBJE010000030.1"/>
</dbReference>
<dbReference type="InterPro" id="IPR017926">
    <property type="entry name" value="GATASE"/>
</dbReference>
<protein>
    <recommendedName>
        <fullName evidence="11">Imidazole glycerol phosphate synthase subunit HisH</fullName>
        <ecNumber evidence="11">4.3.2.10</ecNumber>
    </recommendedName>
    <alternativeName>
        <fullName evidence="11">IGP synthase glutaminase subunit</fullName>
        <ecNumber evidence="11">3.5.1.2</ecNumber>
    </alternativeName>
    <alternativeName>
        <fullName evidence="11">IGP synthase subunit HisH</fullName>
    </alternativeName>
    <alternativeName>
        <fullName evidence="11">ImGP synthase subunit HisH</fullName>
        <shortName evidence="11">IGPS subunit HisH</shortName>
    </alternativeName>
</protein>
<gene>
    <name evidence="11" type="primary">hisH</name>
    <name evidence="14" type="ORF">B5G21_07720</name>
</gene>
<organism evidence="14 15">
    <name type="scientific">Enorma massiliensis</name>
    <dbReference type="NCBI Taxonomy" id="1472761"/>
    <lineage>
        <taxon>Bacteria</taxon>
        <taxon>Bacillati</taxon>
        <taxon>Actinomycetota</taxon>
        <taxon>Coriobacteriia</taxon>
        <taxon>Coriobacteriales</taxon>
        <taxon>Coriobacteriaceae</taxon>
        <taxon>Enorma</taxon>
    </lineage>
</organism>
<keyword evidence="11" id="KW-0963">Cytoplasm</keyword>